<dbReference type="GO" id="GO:0071978">
    <property type="term" value="P:bacterial-type flagellum-dependent swarming motility"/>
    <property type="evidence" value="ECO:0007669"/>
    <property type="project" value="InterPro"/>
</dbReference>
<evidence type="ECO:0000256" key="5">
    <source>
        <dbReference type="ARBA" id="ARBA00022500"/>
    </source>
</evidence>
<keyword evidence="9" id="KW-0375">Hydrogen ion transport</keyword>
<dbReference type="InterPro" id="IPR047055">
    <property type="entry name" value="MotA-like"/>
</dbReference>
<dbReference type="PANTHER" id="PTHR30433">
    <property type="entry name" value="CHEMOTAXIS PROTEIN MOTA"/>
    <property type="match status" value="1"/>
</dbReference>
<evidence type="ECO:0000256" key="2">
    <source>
        <dbReference type="ARBA" id="ARBA00008038"/>
    </source>
</evidence>
<evidence type="ECO:0000256" key="1">
    <source>
        <dbReference type="ARBA" id="ARBA00004429"/>
    </source>
</evidence>
<dbReference type="EMBL" id="DSOK01000069">
    <property type="protein sequence ID" value="HEN14268.1"/>
    <property type="molecule type" value="Genomic_DNA"/>
</dbReference>
<comment type="similarity">
    <text evidence="2">Belongs to the MotA family.</text>
</comment>
<sequence>MIVIIGCIVVIGSVLGGFSMAGGHVHALIHPSEIVTIGGSALGALIMMSSKKVLVDLVKSMLAAVKGSPFNKDMYTELFKLMYEIARLMRRSGLLALESHLNDPHNSELFKKYPRICRSHHVLTFICDGFTPLIEGSISEPDKLRSLLDAEIAVMEEEHHLAIGALQKTADGLPGFGIVAAVLGIVITMGAIDGPVEEIGHKVGAALVGTFLGILMSYGFFGPLAARMELLGAAEAAFFRTIANIIVACADSCVPRVIIEQARRGVGTEFRPARNQLESLFKEAEVEGTEPAAA</sequence>
<evidence type="ECO:0000256" key="10">
    <source>
        <dbReference type="ARBA" id="ARBA00022989"/>
    </source>
</evidence>
<evidence type="ECO:0000256" key="8">
    <source>
        <dbReference type="ARBA" id="ARBA00022779"/>
    </source>
</evidence>
<keyword evidence="16" id="KW-0966">Cell projection</keyword>
<evidence type="ECO:0000256" key="7">
    <source>
        <dbReference type="ARBA" id="ARBA00022692"/>
    </source>
</evidence>
<feature type="domain" description="MotA/TolQ/ExbB proton channel" evidence="14">
    <location>
        <begin position="139"/>
        <end position="226"/>
    </location>
</feature>
<dbReference type="NCBIfam" id="TIGR03818">
    <property type="entry name" value="MotA1"/>
    <property type="match status" value="1"/>
</dbReference>
<keyword evidence="16" id="KW-0282">Flagellum</keyword>
<evidence type="ECO:0000256" key="11">
    <source>
        <dbReference type="ARBA" id="ARBA00023065"/>
    </source>
</evidence>
<evidence type="ECO:0000256" key="4">
    <source>
        <dbReference type="ARBA" id="ARBA00022475"/>
    </source>
</evidence>
<gene>
    <name evidence="16" type="primary">motA</name>
    <name evidence="16" type="ORF">ENQ76_02200</name>
</gene>
<organism evidence="16">
    <name type="scientific">Schlesneria paludicola</name>
    <dbReference type="NCBI Taxonomy" id="360056"/>
    <lineage>
        <taxon>Bacteria</taxon>
        <taxon>Pseudomonadati</taxon>
        <taxon>Planctomycetota</taxon>
        <taxon>Planctomycetia</taxon>
        <taxon>Planctomycetales</taxon>
        <taxon>Planctomycetaceae</taxon>
        <taxon>Schlesneria</taxon>
    </lineage>
</organism>
<keyword evidence="10 13" id="KW-1133">Transmembrane helix</keyword>
<evidence type="ECO:0000256" key="9">
    <source>
        <dbReference type="ARBA" id="ARBA00022781"/>
    </source>
</evidence>
<dbReference type="InterPro" id="IPR000540">
    <property type="entry name" value="Flag_MotA_CS"/>
</dbReference>
<feature type="domain" description="Motility protein A N-terminal" evidence="15">
    <location>
        <begin position="4"/>
        <end position="93"/>
    </location>
</feature>
<keyword evidence="8" id="KW-0283">Flagellar rotation</keyword>
<evidence type="ECO:0000256" key="13">
    <source>
        <dbReference type="SAM" id="Phobius"/>
    </source>
</evidence>
<dbReference type="PROSITE" id="PS01307">
    <property type="entry name" value="MOTA"/>
    <property type="match status" value="1"/>
</dbReference>
<dbReference type="GO" id="GO:1902600">
    <property type="term" value="P:proton transmembrane transport"/>
    <property type="evidence" value="ECO:0007669"/>
    <property type="project" value="UniProtKB-KW"/>
</dbReference>
<evidence type="ECO:0000259" key="15">
    <source>
        <dbReference type="Pfam" id="PF20560"/>
    </source>
</evidence>
<evidence type="ECO:0000259" key="14">
    <source>
        <dbReference type="Pfam" id="PF01618"/>
    </source>
</evidence>
<reference evidence="16" key="1">
    <citation type="journal article" date="2020" name="mSystems">
        <title>Genome- and Community-Level Interaction Insights into Carbon Utilization and Element Cycling Functions of Hydrothermarchaeota in Hydrothermal Sediment.</title>
        <authorList>
            <person name="Zhou Z."/>
            <person name="Liu Y."/>
            <person name="Xu W."/>
            <person name="Pan J."/>
            <person name="Luo Z.H."/>
            <person name="Li M."/>
        </authorList>
    </citation>
    <scope>NUCLEOTIDE SEQUENCE [LARGE SCALE GENOMIC DNA]</scope>
    <source>
        <strain evidence="16">SpSt-339</strain>
    </source>
</reference>
<keyword evidence="16" id="KW-0969">Cilium</keyword>
<dbReference type="AlphaFoldDB" id="A0A7C2NT62"/>
<proteinExistence type="inferred from homology"/>
<keyword evidence="4" id="KW-1003">Cell membrane</keyword>
<dbReference type="InterPro" id="IPR002898">
    <property type="entry name" value="MotA_ExbB_proton_chnl"/>
</dbReference>
<comment type="subcellular location">
    <subcellularLocation>
        <location evidence="1">Cell inner membrane</location>
        <topology evidence="1">Multi-pass membrane protein</topology>
    </subcellularLocation>
</comment>
<accession>A0A7C2NT62</accession>
<feature type="transmembrane region" description="Helical" evidence="13">
    <location>
        <begin position="173"/>
        <end position="192"/>
    </location>
</feature>
<dbReference type="InterPro" id="IPR022522">
    <property type="entry name" value="Flagellar_motor_stator_MotA"/>
</dbReference>
<feature type="transmembrane region" description="Helical" evidence="13">
    <location>
        <begin position="37"/>
        <end position="54"/>
    </location>
</feature>
<dbReference type="InterPro" id="IPR046786">
    <property type="entry name" value="MotA_N"/>
</dbReference>
<name>A0A7C2NT62_9PLAN</name>
<keyword evidence="11" id="KW-0406">Ion transport</keyword>
<keyword evidence="5" id="KW-0145">Chemotaxis</keyword>
<evidence type="ECO:0000256" key="6">
    <source>
        <dbReference type="ARBA" id="ARBA00022519"/>
    </source>
</evidence>
<dbReference type="Pfam" id="PF01618">
    <property type="entry name" value="MotA_ExbB"/>
    <property type="match status" value="1"/>
</dbReference>
<dbReference type="GO" id="GO:0005886">
    <property type="term" value="C:plasma membrane"/>
    <property type="evidence" value="ECO:0007669"/>
    <property type="project" value="UniProtKB-SubCell"/>
</dbReference>
<comment type="caution">
    <text evidence="16">The sequence shown here is derived from an EMBL/GenBank/DDBJ whole genome shotgun (WGS) entry which is preliminary data.</text>
</comment>
<evidence type="ECO:0000256" key="3">
    <source>
        <dbReference type="ARBA" id="ARBA00022448"/>
    </source>
</evidence>
<keyword evidence="6" id="KW-0997">Cell inner membrane</keyword>
<dbReference type="Pfam" id="PF20560">
    <property type="entry name" value="MotA_N"/>
    <property type="match status" value="1"/>
</dbReference>
<feature type="transmembrane region" description="Helical" evidence="13">
    <location>
        <begin position="204"/>
        <end position="221"/>
    </location>
</feature>
<dbReference type="PANTHER" id="PTHR30433:SF4">
    <property type="entry name" value="MOTILITY PROTEIN A"/>
    <property type="match status" value="1"/>
</dbReference>
<keyword evidence="3" id="KW-0813">Transport</keyword>
<dbReference type="GO" id="GO:0006935">
    <property type="term" value="P:chemotaxis"/>
    <property type="evidence" value="ECO:0007669"/>
    <property type="project" value="UniProtKB-KW"/>
</dbReference>
<keyword evidence="7 13" id="KW-0812">Transmembrane</keyword>
<keyword evidence="12 13" id="KW-0472">Membrane</keyword>
<protein>
    <submittedName>
        <fullName evidence="16">Flagellar motor stator protein MotA</fullName>
    </submittedName>
</protein>
<evidence type="ECO:0000256" key="12">
    <source>
        <dbReference type="ARBA" id="ARBA00023136"/>
    </source>
</evidence>
<evidence type="ECO:0000313" key="16">
    <source>
        <dbReference type="EMBL" id="HEN14268.1"/>
    </source>
</evidence>